<evidence type="ECO:0000259" key="2">
    <source>
        <dbReference type="Pfam" id="PF03061"/>
    </source>
</evidence>
<keyword evidence="1" id="KW-0378">Hydrolase</keyword>
<dbReference type="SUPFAM" id="SSF54637">
    <property type="entry name" value="Thioesterase/thiol ester dehydrase-isomerase"/>
    <property type="match status" value="1"/>
</dbReference>
<keyword evidence="4" id="KW-1185">Reference proteome</keyword>
<accession>I4B4Z7</accession>
<evidence type="ECO:0000313" key="3">
    <source>
        <dbReference type="EMBL" id="AFM12354.1"/>
    </source>
</evidence>
<name>I4B4Z7_TURPD</name>
<dbReference type="InterPro" id="IPR003736">
    <property type="entry name" value="PAAI_dom"/>
</dbReference>
<dbReference type="CDD" id="cd03443">
    <property type="entry name" value="PaaI_thioesterase"/>
    <property type="match status" value="1"/>
</dbReference>
<organism evidence="3 4">
    <name type="scientific">Turneriella parva (strain ATCC BAA-1111 / DSM 21527 / NCTC 11395 / H)</name>
    <name type="common">Leptospira parva</name>
    <dbReference type="NCBI Taxonomy" id="869212"/>
    <lineage>
        <taxon>Bacteria</taxon>
        <taxon>Pseudomonadati</taxon>
        <taxon>Spirochaetota</taxon>
        <taxon>Spirochaetia</taxon>
        <taxon>Leptospirales</taxon>
        <taxon>Leptospiraceae</taxon>
        <taxon>Turneriella</taxon>
    </lineage>
</organism>
<dbReference type="Proteomes" id="UP000006048">
    <property type="component" value="Chromosome"/>
</dbReference>
<evidence type="ECO:0000256" key="1">
    <source>
        <dbReference type="ARBA" id="ARBA00022801"/>
    </source>
</evidence>
<dbReference type="GO" id="GO:0016289">
    <property type="term" value="F:acyl-CoA hydrolase activity"/>
    <property type="evidence" value="ECO:0007669"/>
    <property type="project" value="UniProtKB-ARBA"/>
</dbReference>
<reference evidence="3 4" key="1">
    <citation type="submission" date="2012-06" db="EMBL/GenBank/DDBJ databases">
        <title>The complete chromosome of genome of Turneriella parva DSM 21527.</title>
        <authorList>
            <consortium name="US DOE Joint Genome Institute (JGI-PGF)"/>
            <person name="Lucas S."/>
            <person name="Han J."/>
            <person name="Lapidus A."/>
            <person name="Bruce D."/>
            <person name="Goodwin L."/>
            <person name="Pitluck S."/>
            <person name="Peters L."/>
            <person name="Kyrpides N."/>
            <person name="Mavromatis K."/>
            <person name="Ivanova N."/>
            <person name="Mikhailova N."/>
            <person name="Chertkov O."/>
            <person name="Detter J.C."/>
            <person name="Tapia R."/>
            <person name="Han C."/>
            <person name="Land M."/>
            <person name="Hauser L."/>
            <person name="Markowitz V."/>
            <person name="Cheng J.-F."/>
            <person name="Hugenholtz P."/>
            <person name="Woyke T."/>
            <person name="Wu D."/>
            <person name="Gronow S."/>
            <person name="Wellnitz S."/>
            <person name="Brambilla E."/>
            <person name="Klenk H.-P."/>
            <person name="Eisen J.A."/>
        </authorList>
    </citation>
    <scope>NUCLEOTIDE SEQUENCE [LARGE SCALE GENOMIC DNA]</scope>
    <source>
        <strain evidence="4">ATCC BAA-1111 / DSM 21527 / NCTC 11395 / H</strain>
    </source>
</reference>
<dbReference type="HOGENOM" id="CLU_1685809_0_0_12"/>
<dbReference type="Gene3D" id="3.10.129.10">
    <property type="entry name" value="Hotdog Thioesterase"/>
    <property type="match status" value="1"/>
</dbReference>
<dbReference type="InterPro" id="IPR006683">
    <property type="entry name" value="Thioestr_dom"/>
</dbReference>
<dbReference type="STRING" id="869212.Turpa_1706"/>
<dbReference type="EMBL" id="CP002959">
    <property type="protein sequence ID" value="AFM12354.1"/>
    <property type="molecule type" value="Genomic_DNA"/>
</dbReference>
<evidence type="ECO:0000313" key="4">
    <source>
        <dbReference type="Proteomes" id="UP000006048"/>
    </source>
</evidence>
<dbReference type="OrthoDB" id="329165at2"/>
<dbReference type="KEGG" id="tpx:Turpa_1706"/>
<dbReference type="InterPro" id="IPR029069">
    <property type="entry name" value="HotDog_dom_sf"/>
</dbReference>
<dbReference type="AlphaFoldDB" id="I4B4Z7"/>
<gene>
    <name evidence="3" type="ordered locus">Turpa_1706</name>
</gene>
<dbReference type="RefSeq" id="WP_014802865.1">
    <property type="nucleotide sequence ID" value="NC_018020.1"/>
</dbReference>
<dbReference type="Pfam" id="PF03061">
    <property type="entry name" value="4HBT"/>
    <property type="match status" value="1"/>
</dbReference>
<proteinExistence type="predicted"/>
<feature type="domain" description="Thioesterase" evidence="2">
    <location>
        <begin position="66"/>
        <end position="143"/>
    </location>
</feature>
<dbReference type="NCBIfam" id="TIGR00369">
    <property type="entry name" value="unchar_dom_1"/>
    <property type="match status" value="1"/>
</dbReference>
<sequence length="156" mass="17830">MHNQDLVFDIIPKDLFDIRRDGTLVESIQHLIEQCHPGTTQMKLETLSGEESVASIPFAMSNRALHGLLHGGAYFTVGDTITAMMCLFFIEEPNERMLTINASIRYLRPVNRETVKARALLKRREGKNLYFVCDFFLPDGKRAAQAKYHYVLAKIQ</sequence>
<protein>
    <submittedName>
        <fullName evidence="3">Thioesterase superfamily protein</fullName>
    </submittedName>
</protein>